<comment type="caution">
    <text evidence="1">The sequence shown here is derived from an EMBL/GenBank/DDBJ whole genome shotgun (WGS) entry which is preliminary data.</text>
</comment>
<dbReference type="Proteomes" id="UP000887159">
    <property type="component" value="Unassembled WGS sequence"/>
</dbReference>
<accession>A0A8X6RBP4</accession>
<protein>
    <submittedName>
        <fullName evidence="1">DUF1758 domain-containing protein</fullName>
    </submittedName>
</protein>
<organism evidence="1 2">
    <name type="scientific">Trichonephila clavipes</name>
    <name type="common">Golden silk orbweaver</name>
    <name type="synonym">Nephila clavipes</name>
    <dbReference type="NCBI Taxonomy" id="2585209"/>
    <lineage>
        <taxon>Eukaryota</taxon>
        <taxon>Metazoa</taxon>
        <taxon>Ecdysozoa</taxon>
        <taxon>Arthropoda</taxon>
        <taxon>Chelicerata</taxon>
        <taxon>Arachnida</taxon>
        <taxon>Araneae</taxon>
        <taxon>Araneomorphae</taxon>
        <taxon>Entelegynae</taxon>
        <taxon>Araneoidea</taxon>
        <taxon>Nephilidae</taxon>
        <taxon>Trichonephila</taxon>
    </lineage>
</organism>
<dbReference type="AlphaFoldDB" id="A0A8X6RBP4"/>
<name>A0A8X6RBP4_TRICX</name>
<evidence type="ECO:0000313" key="2">
    <source>
        <dbReference type="Proteomes" id="UP000887159"/>
    </source>
</evidence>
<evidence type="ECO:0000313" key="1">
    <source>
        <dbReference type="EMBL" id="GFX92033.1"/>
    </source>
</evidence>
<reference evidence="1" key="1">
    <citation type="submission" date="2020-08" db="EMBL/GenBank/DDBJ databases">
        <title>Multicomponent nature underlies the extraordinary mechanical properties of spider dragline silk.</title>
        <authorList>
            <person name="Kono N."/>
            <person name="Nakamura H."/>
            <person name="Mori M."/>
            <person name="Yoshida Y."/>
            <person name="Ohtoshi R."/>
            <person name="Malay A.D."/>
            <person name="Moran D.A.P."/>
            <person name="Tomita M."/>
            <person name="Numata K."/>
            <person name="Arakawa K."/>
        </authorList>
    </citation>
    <scope>NUCLEOTIDE SEQUENCE</scope>
</reference>
<gene>
    <name evidence="1" type="primary">AVEN_146735_1</name>
    <name evidence="1" type="ORF">TNCV_5004971</name>
</gene>
<sequence>MGVQPPFEEMGNSRDNVTTSLVSLSAKEKKANSASRSILLHTFSALVNAKPKGSVQLRCMLDGGANKSFILGEVAELLDLKIVHKEALVIYTFGSEVAEKRTYGIVEVTLQNVETNRHIKIQEVVIDLITSARIQIPSKFVRFDLI</sequence>
<proteinExistence type="predicted"/>
<keyword evidence="2" id="KW-1185">Reference proteome</keyword>
<dbReference type="EMBL" id="BMAU01021139">
    <property type="protein sequence ID" value="GFX92033.1"/>
    <property type="molecule type" value="Genomic_DNA"/>
</dbReference>